<organism evidence="2 3">
    <name type="scientific">Faecalibacterium prausnitzii</name>
    <dbReference type="NCBI Taxonomy" id="853"/>
    <lineage>
        <taxon>Bacteria</taxon>
        <taxon>Bacillati</taxon>
        <taxon>Bacillota</taxon>
        <taxon>Clostridia</taxon>
        <taxon>Eubacteriales</taxon>
        <taxon>Oscillospiraceae</taxon>
        <taxon>Faecalibacterium</taxon>
    </lineage>
</organism>
<dbReference type="Pfam" id="PF03009">
    <property type="entry name" value="GDPD"/>
    <property type="match status" value="1"/>
</dbReference>
<evidence type="ECO:0000313" key="3">
    <source>
        <dbReference type="Proteomes" id="UP000251144"/>
    </source>
</evidence>
<dbReference type="InterPro" id="IPR030395">
    <property type="entry name" value="GP_PDE_dom"/>
</dbReference>
<proteinExistence type="predicted"/>
<protein>
    <recommendedName>
        <fullName evidence="1">GP-PDE domain-containing protein</fullName>
    </recommendedName>
</protein>
<accession>A0A329U4N7</accession>
<dbReference type="GO" id="GO:0008081">
    <property type="term" value="F:phosphoric diester hydrolase activity"/>
    <property type="evidence" value="ECO:0007669"/>
    <property type="project" value="InterPro"/>
</dbReference>
<dbReference type="PANTHER" id="PTHR46211">
    <property type="entry name" value="GLYCEROPHOSPHORYL DIESTER PHOSPHODIESTERASE"/>
    <property type="match status" value="1"/>
</dbReference>
<dbReference type="AlphaFoldDB" id="A0A329U4N7"/>
<reference evidence="2 3" key="1">
    <citation type="submission" date="2018-02" db="EMBL/GenBank/DDBJ databases">
        <title>Complete genome sequencing of Faecalibacterium prausnitzii strains isolated from the human gut.</title>
        <authorList>
            <person name="Fitzgerald B.C."/>
            <person name="Shkoporov A.N."/>
            <person name="Ross P.R."/>
            <person name="Hill C."/>
        </authorList>
    </citation>
    <scope>NUCLEOTIDE SEQUENCE [LARGE SCALE GENOMIC DNA]</scope>
    <source>
        <strain evidence="2 3">APC942/32-1</strain>
    </source>
</reference>
<dbReference type="SUPFAM" id="SSF51695">
    <property type="entry name" value="PLC-like phosphodiesterases"/>
    <property type="match status" value="1"/>
</dbReference>
<dbReference type="OrthoDB" id="384721at2"/>
<dbReference type="PANTHER" id="PTHR46211:SF14">
    <property type="entry name" value="GLYCEROPHOSPHODIESTER PHOSPHODIESTERASE"/>
    <property type="match status" value="1"/>
</dbReference>
<dbReference type="PROSITE" id="PS51704">
    <property type="entry name" value="GP_PDE"/>
    <property type="match status" value="1"/>
</dbReference>
<dbReference type="RefSeq" id="WP_158400158.1">
    <property type="nucleotide sequence ID" value="NZ_PRLB01000001.1"/>
</dbReference>
<evidence type="ECO:0000313" key="2">
    <source>
        <dbReference type="EMBL" id="RAW55878.1"/>
    </source>
</evidence>
<dbReference type="Gene3D" id="3.20.20.190">
    <property type="entry name" value="Phosphatidylinositol (PI) phosphodiesterase"/>
    <property type="match status" value="1"/>
</dbReference>
<comment type="caution">
    <text evidence="2">The sequence shown here is derived from an EMBL/GenBank/DDBJ whole genome shotgun (WGS) entry which is preliminary data.</text>
</comment>
<feature type="domain" description="GP-PDE" evidence="1">
    <location>
        <begin position="3"/>
        <end position="241"/>
    </location>
</feature>
<name>A0A329U4N7_9FIRM</name>
<sequence length="338" mass="38307">MRPLIIAHRGASHLAPENTLTAFRLAKTLGADGFECDVQITRDRHLVVAHDYLTDLKTGVHGNIPDMDFDDLRQLDFGKWKSPEFAGEKIPTLEEVLEVAQDFRMVHIELKPYLDRDEEIVDRVIDAVLDAGLEEKAVLTSFEYGTLRRVKERMPQMATCAMTLSPESQLIQPATFWEKLGLKKTDPLVEKLSSPQALSEAAALLEDPSSLDEENSVLIYYLKDRLDFLYSIFPGMNLAEILQQYYYQTDFVNYVAQFGFPVDYVGPEYHAFFRDKDLVPNAHAHGFKVAPWPVGADSRDDLRQLFRLDPELVVTNKPEVAVSILTGLGQWDESSKEG</sequence>
<dbReference type="InterPro" id="IPR017946">
    <property type="entry name" value="PLC-like_Pdiesterase_TIM-brl"/>
</dbReference>
<dbReference type="GO" id="GO:0006629">
    <property type="term" value="P:lipid metabolic process"/>
    <property type="evidence" value="ECO:0007669"/>
    <property type="project" value="InterPro"/>
</dbReference>
<gene>
    <name evidence="2" type="ORF">C4N26_02505</name>
</gene>
<evidence type="ECO:0000259" key="1">
    <source>
        <dbReference type="PROSITE" id="PS51704"/>
    </source>
</evidence>
<dbReference type="Proteomes" id="UP000251144">
    <property type="component" value="Unassembled WGS sequence"/>
</dbReference>
<dbReference type="EMBL" id="PRLB01000001">
    <property type="protein sequence ID" value="RAW55878.1"/>
    <property type="molecule type" value="Genomic_DNA"/>
</dbReference>